<dbReference type="PROSITE" id="PS00829">
    <property type="entry name" value="GREAB_1"/>
    <property type="match status" value="1"/>
</dbReference>
<evidence type="ECO:0000256" key="7">
    <source>
        <dbReference type="ARBA" id="ARBA00030776"/>
    </source>
</evidence>
<evidence type="ECO:0000313" key="12">
    <source>
        <dbReference type="EMBL" id="KPL71914.1"/>
    </source>
</evidence>
<evidence type="ECO:0000256" key="2">
    <source>
        <dbReference type="ARBA" id="ARBA00013729"/>
    </source>
</evidence>
<sequence>MEDVSYLTEEGYAKMQEELARLKGPEREALSARLRAAIQQGDLSENADYISAKEEQGFLEGKIQDLERTLRNVVIIDESSAGRTVVNIGAHITIQEGNYPAEKYQVVGPKEADPKKNRISHESPIGKAVLGKGIGDIATADTPGGIIQFKIIAIE</sequence>
<comment type="caution">
    <text evidence="12">The sequence shown here is derived from an EMBL/GenBank/DDBJ whole genome shotgun (WGS) entry which is preliminary data.</text>
</comment>
<dbReference type="PATRIC" id="fig|229920.5.peg.2109"/>
<dbReference type="InterPro" id="IPR036805">
    <property type="entry name" value="Tscrpt_elong_fac_GreA/B_N_sf"/>
</dbReference>
<evidence type="ECO:0000256" key="9">
    <source>
        <dbReference type="RuleBase" id="RU000556"/>
    </source>
</evidence>
<keyword evidence="12" id="KW-0251">Elongation factor</keyword>
<dbReference type="PANTHER" id="PTHR30437">
    <property type="entry name" value="TRANSCRIPTION ELONGATION FACTOR GREA"/>
    <property type="match status" value="1"/>
</dbReference>
<dbReference type="InterPro" id="IPR036953">
    <property type="entry name" value="GreA/GreB_C_sf"/>
</dbReference>
<dbReference type="PROSITE" id="PS00830">
    <property type="entry name" value="GREAB_2"/>
    <property type="match status" value="1"/>
</dbReference>
<dbReference type="SUPFAM" id="SSF46557">
    <property type="entry name" value="GreA transcript cleavage protein, N-terminal domain"/>
    <property type="match status" value="1"/>
</dbReference>
<dbReference type="PANTHER" id="PTHR30437:SF4">
    <property type="entry name" value="TRANSCRIPTION ELONGATION FACTOR GREA"/>
    <property type="match status" value="1"/>
</dbReference>
<dbReference type="GO" id="GO:0070063">
    <property type="term" value="F:RNA polymerase binding"/>
    <property type="evidence" value="ECO:0007669"/>
    <property type="project" value="InterPro"/>
</dbReference>
<dbReference type="InterPro" id="IPR023459">
    <property type="entry name" value="Tscrpt_elong_fac_GreA/B_fam"/>
</dbReference>
<keyword evidence="4 8" id="KW-0238">DNA-binding</keyword>
<evidence type="ECO:0000256" key="8">
    <source>
        <dbReference type="HAMAP-Rule" id="MF_00105"/>
    </source>
</evidence>
<feature type="domain" description="Transcription elongation factor GreA/GreB C-terminal" evidence="10">
    <location>
        <begin position="84"/>
        <end position="155"/>
    </location>
</feature>
<proteinExistence type="inferred from homology"/>
<dbReference type="RefSeq" id="WP_062420588.1">
    <property type="nucleotide sequence ID" value="NZ_BBYA01000002.1"/>
</dbReference>
<keyword evidence="13" id="KW-1185">Reference proteome</keyword>
<comment type="similarity">
    <text evidence="1 8 9">Belongs to the GreA/GreB family.</text>
</comment>
<dbReference type="NCBIfam" id="NF001263">
    <property type="entry name" value="PRK00226.1-4"/>
    <property type="match status" value="1"/>
</dbReference>
<dbReference type="GO" id="GO:0006354">
    <property type="term" value="P:DNA-templated transcription elongation"/>
    <property type="evidence" value="ECO:0007669"/>
    <property type="project" value="TreeGrafter"/>
</dbReference>
<dbReference type="InterPro" id="IPR001437">
    <property type="entry name" value="Tscrpt_elong_fac_GreA/B_C"/>
</dbReference>
<evidence type="ECO:0000256" key="3">
    <source>
        <dbReference type="ARBA" id="ARBA00023015"/>
    </source>
</evidence>
<dbReference type="InterPro" id="IPR022691">
    <property type="entry name" value="Tscrpt_elong_fac_GreA/B_N"/>
</dbReference>
<dbReference type="InterPro" id="IPR018151">
    <property type="entry name" value="TF_GreA/GreB_CS"/>
</dbReference>
<accession>A0A0N8GLA0</accession>
<evidence type="ECO:0000256" key="4">
    <source>
        <dbReference type="ARBA" id="ARBA00023125"/>
    </source>
</evidence>
<dbReference type="Gene3D" id="1.10.287.180">
    <property type="entry name" value="Transcription elongation factor, GreA/GreB, N-terminal domain"/>
    <property type="match status" value="1"/>
</dbReference>
<keyword evidence="3 8" id="KW-0805">Transcription regulation</keyword>
<feature type="domain" description="Transcription elongation factor GreA/GreB N-terminal" evidence="11">
    <location>
        <begin position="6"/>
        <end position="75"/>
    </location>
</feature>
<protein>
    <recommendedName>
        <fullName evidence="2 8">Transcription elongation factor GreA</fullName>
    </recommendedName>
    <alternativeName>
        <fullName evidence="7 8">Transcript cleavage factor GreA</fullName>
    </alternativeName>
</protein>
<dbReference type="Gene3D" id="3.10.50.30">
    <property type="entry name" value="Transcription elongation factor, GreA/GreB, C-terminal domain"/>
    <property type="match status" value="1"/>
</dbReference>
<dbReference type="GO" id="GO:0003677">
    <property type="term" value="F:DNA binding"/>
    <property type="evidence" value="ECO:0007669"/>
    <property type="project" value="UniProtKB-UniRule"/>
</dbReference>
<dbReference type="STRING" id="229920.ADM99_10965"/>
<dbReference type="HAMAP" id="MF_00105">
    <property type="entry name" value="GreA_GreB"/>
    <property type="match status" value="1"/>
</dbReference>
<dbReference type="Pfam" id="PF01272">
    <property type="entry name" value="GreA_GreB"/>
    <property type="match status" value="1"/>
</dbReference>
<comment type="function">
    <text evidence="6 8 9">Necessary for efficient RNA polymerase transcription elongation past template-encoded arresting sites. The arresting sites in DNA have the property of trapping a certain fraction of elongating RNA polymerases that pass through, resulting in locked ternary complexes. Cleavage of the nascent transcript by cleavage factors such as GreA or GreB allows the resumption of elongation from the new 3'terminus. GreA releases sequences of 2 to 3 nucleotides.</text>
</comment>
<dbReference type="InterPro" id="IPR028624">
    <property type="entry name" value="Tscrpt_elong_fac_GreA/B"/>
</dbReference>
<gene>
    <name evidence="8" type="primary">greA</name>
    <name evidence="12" type="ORF">ADM99_10965</name>
</gene>
<evidence type="ECO:0000256" key="6">
    <source>
        <dbReference type="ARBA" id="ARBA00024916"/>
    </source>
</evidence>
<dbReference type="EMBL" id="LGCK01000010">
    <property type="protein sequence ID" value="KPL71914.1"/>
    <property type="molecule type" value="Genomic_DNA"/>
</dbReference>
<dbReference type="AlphaFoldDB" id="A0A0N8GLA0"/>
<dbReference type="NCBIfam" id="TIGR01462">
    <property type="entry name" value="greA"/>
    <property type="match status" value="1"/>
</dbReference>
<dbReference type="PIRSF" id="PIRSF006092">
    <property type="entry name" value="GreA_GreB"/>
    <property type="match status" value="1"/>
</dbReference>
<dbReference type="OrthoDB" id="9808774at2"/>
<dbReference type="SUPFAM" id="SSF54534">
    <property type="entry name" value="FKBP-like"/>
    <property type="match status" value="1"/>
</dbReference>
<dbReference type="Pfam" id="PF03449">
    <property type="entry name" value="GreA_GreB_N"/>
    <property type="match status" value="1"/>
</dbReference>
<evidence type="ECO:0000256" key="5">
    <source>
        <dbReference type="ARBA" id="ARBA00023163"/>
    </source>
</evidence>
<dbReference type="GO" id="GO:0032784">
    <property type="term" value="P:regulation of DNA-templated transcription elongation"/>
    <property type="evidence" value="ECO:0007669"/>
    <property type="project" value="UniProtKB-UniRule"/>
</dbReference>
<dbReference type="Proteomes" id="UP000050430">
    <property type="component" value="Unassembled WGS sequence"/>
</dbReference>
<evidence type="ECO:0000256" key="1">
    <source>
        <dbReference type="ARBA" id="ARBA00008213"/>
    </source>
</evidence>
<dbReference type="InterPro" id="IPR006359">
    <property type="entry name" value="Tscrpt_elong_fac_GreA"/>
</dbReference>
<evidence type="ECO:0000259" key="10">
    <source>
        <dbReference type="Pfam" id="PF01272"/>
    </source>
</evidence>
<keyword evidence="5 8" id="KW-0804">Transcription</keyword>
<evidence type="ECO:0000313" key="13">
    <source>
        <dbReference type="Proteomes" id="UP000050430"/>
    </source>
</evidence>
<keyword evidence="12" id="KW-0648">Protein biosynthesis</keyword>
<organism evidence="12 13">
    <name type="scientific">Leptolinea tardivitalis</name>
    <dbReference type="NCBI Taxonomy" id="229920"/>
    <lineage>
        <taxon>Bacteria</taxon>
        <taxon>Bacillati</taxon>
        <taxon>Chloroflexota</taxon>
        <taxon>Anaerolineae</taxon>
        <taxon>Anaerolineales</taxon>
        <taxon>Anaerolineaceae</taxon>
        <taxon>Leptolinea</taxon>
    </lineage>
</organism>
<dbReference type="GO" id="GO:0003746">
    <property type="term" value="F:translation elongation factor activity"/>
    <property type="evidence" value="ECO:0007669"/>
    <property type="project" value="UniProtKB-KW"/>
</dbReference>
<evidence type="ECO:0000259" key="11">
    <source>
        <dbReference type="Pfam" id="PF03449"/>
    </source>
</evidence>
<dbReference type="FunFam" id="1.10.287.180:FF:000001">
    <property type="entry name" value="Transcription elongation factor GreA"/>
    <property type="match status" value="1"/>
</dbReference>
<name>A0A0N8GLA0_9CHLR</name>
<reference evidence="12 13" key="1">
    <citation type="submission" date="2015-07" db="EMBL/GenBank/DDBJ databases">
        <title>Genome sequence of Leptolinea tardivitalis DSM 16556.</title>
        <authorList>
            <person name="Hemp J."/>
            <person name="Ward L.M."/>
            <person name="Pace L.A."/>
            <person name="Fischer W.W."/>
        </authorList>
    </citation>
    <scope>NUCLEOTIDE SEQUENCE [LARGE SCALE GENOMIC DNA]</scope>
    <source>
        <strain evidence="12 13">YMTK-2</strain>
    </source>
</reference>